<feature type="domain" description="NAD-specific glutamate dehydrogenase C-terminal" evidence="3">
    <location>
        <begin position="1256"/>
        <end position="1589"/>
    </location>
</feature>
<dbReference type="GO" id="GO:0004069">
    <property type="term" value="F:L-aspartate:2-oxoglutarate aminotransferase activity"/>
    <property type="evidence" value="ECO:0007669"/>
    <property type="project" value="InterPro"/>
</dbReference>
<dbReference type="InterPro" id="IPR028971">
    <property type="entry name" value="NAD-GDH_cat"/>
</dbReference>
<dbReference type="InterPro" id="IPR049062">
    <property type="entry name" value="NAD_Glu_DH_ACT2"/>
</dbReference>
<accession>A0A931HYU8</accession>
<dbReference type="InterPro" id="IPR024727">
    <property type="entry name" value="NAD_Glu_DH_N_ACT1"/>
</dbReference>
<keyword evidence="8" id="KW-1185">Reference proteome</keyword>
<evidence type="ECO:0000259" key="6">
    <source>
        <dbReference type="Pfam" id="PF21077"/>
    </source>
</evidence>
<dbReference type="PANTHER" id="PTHR43403">
    <property type="entry name" value="NAD-SPECIFIC GLUTAMATE DEHYDROGENASE"/>
    <property type="match status" value="1"/>
</dbReference>
<dbReference type="InterPro" id="IPR049059">
    <property type="entry name" value="NAD_Glu_DH_HM1"/>
</dbReference>
<feature type="domain" description="NAD-glutamate dehydrogenase ACT3" evidence="6">
    <location>
        <begin position="545"/>
        <end position="616"/>
    </location>
</feature>
<evidence type="ECO:0000256" key="1">
    <source>
        <dbReference type="ARBA" id="ARBA00023002"/>
    </source>
</evidence>
<dbReference type="PANTHER" id="PTHR43403:SF1">
    <property type="entry name" value="NAD-SPECIFIC GLUTAMATE DEHYDROGENASE"/>
    <property type="match status" value="1"/>
</dbReference>
<evidence type="ECO:0000259" key="3">
    <source>
        <dbReference type="Pfam" id="PF21074"/>
    </source>
</evidence>
<evidence type="ECO:0000313" key="8">
    <source>
        <dbReference type="Proteomes" id="UP000631694"/>
    </source>
</evidence>
<dbReference type="PIRSF" id="PIRSF036761">
    <property type="entry name" value="GDH_Mll4104"/>
    <property type="match status" value="1"/>
</dbReference>
<dbReference type="InterPro" id="IPR049056">
    <property type="entry name" value="NAD_Glu_DH_HM3"/>
</dbReference>
<dbReference type="GO" id="GO:0004352">
    <property type="term" value="F:glutamate dehydrogenase (NAD+) activity"/>
    <property type="evidence" value="ECO:0007669"/>
    <property type="project" value="InterPro"/>
</dbReference>
<dbReference type="InterPro" id="IPR049064">
    <property type="entry name" value="NAD_Glu_DH_ACT3"/>
</dbReference>
<dbReference type="Pfam" id="PF21079">
    <property type="entry name" value="GDH_HM2"/>
    <property type="match status" value="1"/>
</dbReference>
<dbReference type="InterPro" id="IPR048381">
    <property type="entry name" value="GDH_C"/>
</dbReference>
<dbReference type="GO" id="GO:0006538">
    <property type="term" value="P:L-glutamate catabolic process"/>
    <property type="evidence" value="ECO:0007669"/>
    <property type="project" value="InterPro"/>
</dbReference>
<protein>
    <submittedName>
        <fullName evidence="7">NAD-glutamate dehydrogenase</fullName>
    </submittedName>
</protein>
<dbReference type="Pfam" id="PF21074">
    <property type="entry name" value="GDH_C"/>
    <property type="match status" value="1"/>
</dbReference>
<dbReference type="InterPro" id="IPR049058">
    <property type="entry name" value="NAD_Glu_DH_HM2"/>
</dbReference>
<proteinExistence type="predicted"/>
<feature type="domain" description="NAD-glutamate dehydrogenase N-terminal ACT1" evidence="4">
    <location>
        <begin position="31"/>
        <end position="161"/>
    </location>
</feature>
<dbReference type="InterPro" id="IPR046346">
    <property type="entry name" value="Aminoacid_DH-like_N_sf"/>
</dbReference>
<comment type="caution">
    <text evidence="7">The sequence shown here is derived from an EMBL/GenBank/DDBJ whole genome shotgun (WGS) entry which is preliminary data.</text>
</comment>
<dbReference type="Gene3D" id="3.40.50.720">
    <property type="entry name" value="NAD(P)-binding Rossmann-like Domain"/>
    <property type="match status" value="1"/>
</dbReference>
<dbReference type="InterPro" id="IPR036291">
    <property type="entry name" value="NAD(P)-bd_dom_sf"/>
</dbReference>
<gene>
    <name evidence="7" type="ORF">I5731_05435</name>
</gene>
<evidence type="ECO:0000259" key="2">
    <source>
        <dbReference type="Pfam" id="PF05088"/>
    </source>
</evidence>
<feature type="domain" description="NAD-glutamate dehydrogenase ACT2" evidence="5">
    <location>
        <begin position="394"/>
        <end position="482"/>
    </location>
</feature>
<dbReference type="SUPFAM" id="SSF51735">
    <property type="entry name" value="NAD(P)-binding Rossmann-fold domains"/>
    <property type="match status" value="1"/>
</dbReference>
<evidence type="ECO:0000259" key="4">
    <source>
        <dbReference type="Pfam" id="PF21075"/>
    </source>
</evidence>
<dbReference type="Pfam" id="PF21075">
    <property type="entry name" value="GDH_ACT1"/>
    <property type="match status" value="1"/>
</dbReference>
<name>A0A931HYU8_9HYPH</name>
<organism evidence="7 8">
    <name type="scientific">Methylobrevis albus</name>
    <dbReference type="NCBI Taxonomy" id="2793297"/>
    <lineage>
        <taxon>Bacteria</taxon>
        <taxon>Pseudomonadati</taxon>
        <taxon>Pseudomonadota</taxon>
        <taxon>Alphaproteobacteria</taxon>
        <taxon>Hyphomicrobiales</taxon>
        <taxon>Pleomorphomonadaceae</taxon>
        <taxon>Methylobrevis</taxon>
    </lineage>
</organism>
<sequence length="1596" mass="173782">MDGIINSGKSRLIAETSARLRAAGHDEVADFAARLYARAAAEDIVHYAATDLARLAQAAFARLGAHRPGTHTITIEDIDVAGEGPRGRGLTLLEVVNDDMPFLVDSIVGALQDVGADVRLLLHPVLAVSGDSSDVRRESLVHIHLARLPDEAAHADLARRLEATLGDVRRAVNDWQAMRAAVVQAVADYRAAPPPLPDSEVAEAIAFLEWLADDNFTFLGLREYDVELADGPGRRILHRDGTGLGVLTDPEFRILRRGREFVEMTPEIRDFMMRPEALFVIKANVKSRVHRRAYLDCVGIKHYLPDGRLVGEIRVAGLFTSTAYTRPARTIPYLRRKVAAVLERAGFDAASHSARTLANVIETYPRDELFQIDTDQLYEFALAILELDERPRIRVLARLDRFDRFVSVLVFVPRERYTTEVRARIGDYLARVYAGRVSAFYPAFLEGGLTRVHFIIGRDEGQTPEVARAELETAVAALVRTWGDEFAALLHDRFAPLRARALAGRFSSAFSVSYRDRYRAPAALDDIARVERLTDERPTTITFGRGDDLAPHQCTLKLFQRGAPIPLTRRVPVLENLGFEVIDEQTYEIQPADGGHVVLHDMTLARPDGQPIDLDTLADPLRALFMAVWLKRAESDALNALAIHAGLAWREIAILRTLSRYLQQAGIAYGQHYMADALVRHAGTAARLVALFLRRFDPGAADRRADDEAAIAALIEADLEAVTSLDDDTILRRFLGLIRATNRTNFFQIAADGQPKDVISLKLDPARVEGLPAPRPHAEIWVYSPRVEGVHLRFGMVARGGLRWSDRPQDFRTEVLGLVKAQQVKNAVIVPVGAKGGFFPKQLPDGGGREAVFAEGTAAYKIFIESLLDVTDDIEVGGAIVPPESVVRHDRDDPYLVVAADKGTATFSDTANAIADARGFWLSDAFASGGSVGYDHKKMGITARGAWEAVKRHFREIDIDIQKTPFTVAGVGDMSGDVFGNGMLLSPAIHLVAAFDHRDIFIDPDPDAAAGLAERRRLFALPRSSWQDYDRSLISPGGGVFSRSAKSISLSPEIQAVLGFARDRATPAEVMRAILRAPVDLMWFGGIGTYVRGPGESDAEAGDKANDALRIAAGELRAKVVGEGANLGLTQRARIAYAAGGGRVNSDAIDNSAGVNSSDVEVNIKIALRRAVLAGRLQLADRNTLLASMTDDVAALVLRNNYLQTLAISMTAQRGAEDFGYQRRLMQTLEERGLLDRAVEYLPDDAALAQREKDGRLLTRPELGVLLAYAKIVLFDDLLATAVPDDPYLAGELYAYFPPAMREAFSDDIAHHRLKREIVATRLANAVINRGGPAFVVRIADQTGAAPAGIVRAFLAARDAFGLPALFADVDALDAAIPGAAQLELYGRIQDLMLQAVTWLLRNTAVDGEDLAALVGRFRPGIEEISAALDLTALPEEVANAVGETVARLVDAGVPAPLARRAALLPVELRALDAVVIAERAERPLAVATAALYQSGARFEIGRIEALARRLVVRDYYDGLALDRARRTLGEAHRRMAIAIAAAGPTGADIDAWVWPRREQVARTSATIAAILAEGEPTVARLTIVAGLLADLADSG</sequence>
<dbReference type="Pfam" id="PF05088">
    <property type="entry name" value="Bac_GDH_CD"/>
    <property type="match status" value="1"/>
</dbReference>
<dbReference type="RefSeq" id="WP_197310354.1">
    <property type="nucleotide sequence ID" value="NZ_JADZLT010000042.1"/>
</dbReference>
<dbReference type="Proteomes" id="UP000631694">
    <property type="component" value="Unassembled WGS sequence"/>
</dbReference>
<dbReference type="EMBL" id="JADZLT010000042">
    <property type="protein sequence ID" value="MBH0237257.1"/>
    <property type="molecule type" value="Genomic_DNA"/>
</dbReference>
<feature type="domain" description="NAD-glutamate dehydrogenase catalytic" evidence="2">
    <location>
        <begin position="715"/>
        <end position="1210"/>
    </location>
</feature>
<reference evidence="7" key="1">
    <citation type="submission" date="2020-12" db="EMBL/GenBank/DDBJ databases">
        <title>Methylobrevis albus sp. nov., isolated from fresh water lack sediment.</title>
        <authorList>
            <person name="Zou Q."/>
        </authorList>
    </citation>
    <scope>NUCLEOTIDE SEQUENCE</scope>
    <source>
        <strain evidence="7">L22</strain>
    </source>
</reference>
<evidence type="ECO:0000313" key="7">
    <source>
        <dbReference type="EMBL" id="MBH0237257.1"/>
    </source>
</evidence>
<evidence type="ECO:0000259" key="5">
    <source>
        <dbReference type="Pfam" id="PF21076"/>
    </source>
</evidence>
<dbReference type="Pfam" id="PF21076">
    <property type="entry name" value="GDH_ACT2"/>
    <property type="match status" value="1"/>
</dbReference>
<dbReference type="InterPro" id="IPR007780">
    <property type="entry name" value="NAD_Glu_DH_bac"/>
</dbReference>
<dbReference type="SUPFAM" id="SSF53223">
    <property type="entry name" value="Aminoacid dehydrogenase-like, N-terminal domain"/>
    <property type="match status" value="1"/>
</dbReference>
<dbReference type="Pfam" id="PF21077">
    <property type="entry name" value="GDH_ACT3"/>
    <property type="match status" value="1"/>
</dbReference>
<keyword evidence="1" id="KW-0560">Oxidoreductase</keyword>
<dbReference type="Pfam" id="PF21073">
    <property type="entry name" value="GDH_HM1"/>
    <property type="match status" value="1"/>
</dbReference>
<dbReference type="Pfam" id="PF21078">
    <property type="entry name" value="GDH_HM3"/>
    <property type="match status" value="1"/>
</dbReference>